<dbReference type="InterPro" id="IPR039538">
    <property type="entry name" value="BetI_C"/>
</dbReference>
<keyword evidence="4" id="KW-0804">Transcription</keyword>
<sequence>MPRLKPDTHRARRENILDAAFTCFARGGFHATTMQAICREAGISPGALYVYFDSKEALIAGLCERDRAEFAERFARLAEAPDFLEALAAIGEHYFVAESHEKQRFVVEMGVEATRNPRIAEIFMGVDKYCSASFEALFQRLKDEGRIAPNVDIPTLAKVFSVLGDGMFWRRAIEPKADMRSVLPVIIEMVGALLNPTDELPVAHKAAAFEVRR</sequence>
<keyword evidence="2" id="KW-0805">Transcription regulation</keyword>
<dbReference type="Proteomes" id="UP000002033">
    <property type="component" value="Chromosome"/>
</dbReference>
<dbReference type="InterPro" id="IPR001647">
    <property type="entry name" value="HTH_TetR"/>
</dbReference>
<keyword evidence="8" id="KW-1185">Reference proteome</keyword>
<dbReference type="RefSeq" id="WP_013216868.1">
    <property type="nucleotide sequence ID" value="NC_014313.1"/>
</dbReference>
<reference evidence="8" key="1">
    <citation type="journal article" date="2011" name="J. Bacteriol.">
        <title>Genome sequences of eight morphologically diverse alphaproteobacteria.</title>
        <authorList>
            <consortium name="US DOE Joint Genome Institute"/>
            <person name="Brown P.J."/>
            <person name="Kysela D.T."/>
            <person name="Buechlein A."/>
            <person name="Hemmerich C."/>
            <person name="Brun Y.V."/>
        </authorList>
    </citation>
    <scope>NUCLEOTIDE SEQUENCE [LARGE SCALE GENOMIC DNA]</scope>
    <source>
        <strain evidence="8">ATCC 51888 / DSM 1869 / NCIB 11706 / TK 0415</strain>
    </source>
</reference>
<dbReference type="OrthoDB" id="9802802at2"/>
<evidence type="ECO:0000313" key="7">
    <source>
        <dbReference type="EMBL" id="ADJ24709.1"/>
    </source>
</evidence>
<protein>
    <submittedName>
        <fullName evidence="7">Transcriptional regulator, TetR family</fullName>
    </submittedName>
</protein>
<dbReference type="InterPro" id="IPR036271">
    <property type="entry name" value="Tet_transcr_reg_TetR-rel_C_sf"/>
</dbReference>
<dbReference type="InterPro" id="IPR050109">
    <property type="entry name" value="HTH-type_TetR-like_transc_reg"/>
</dbReference>
<evidence type="ECO:0000256" key="3">
    <source>
        <dbReference type="ARBA" id="ARBA00023125"/>
    </source>
</evidence>
<dbReference type="PROSITE" id="PS01081">
    <property type="entry name" value="HTH_TETR_1"/>
    <property type="match status" value="1"/>
</dbReference>
<dbReference type="KEGG" id="hdn:Hden_2913"/>
<evidence type="ECO:0000256" key="2">
    <source>
        <dbReference type="ARBA" id="ARBA00023015"/>
    </source>
</evidence>
<dbReference type="InterPro" id="IPR009057">
    <property type="entry name" value="Homeodomain-like_sf"/>
</dbReference>
<dbReference type="SUPFAM" id="SSF48498">
    <property type="entry name" value="Tetracyclin repressor-like, C-terminal domain"/>
    <property type="match status" value="1"/>
</dbReference>
<dbReference type="PANTHER" id="PTHR30055">
    <property type="entry name" value="HTH-TYPE TRANSCRIPTIONAL REGULATOR RUTR"/>
    <property type="match status" value="1"/>
</dbReference>
<keyword evidence="1" id="KW-0678">Repressor</keyword>
<evidence type="ECO:0000256" key="4">
    <source>
        <dbReference type="ARBA" id="ARBA00023163"/>
    </source>
</evidence>
<dbReference type="STRING" id="582899.Hden_2913"/>
<evidence type="ECO:0000256" key="5">
    <source>
        <dbReference type="PROSITE-ProRule" id="PRU00335"/>
    </source>
</evidence>
<gene>
    <name evidence="7" type="ordered locus">Hden_2913</name>
</gene>
<dbReference type="PRINTS" id="PR00455">
    <property type="entry name" value="HTHTETR"/>
</dbReference>
<dbReference type="SUPFAM" id="SSF46689">
    <property type="entry name" value="Homeodomain-like"/>
    <property type="match status" value="1"/>
</dbReference>
<evidence type="ECO:0000259" key="6">
    <source>
        <dbReference type="PROSITE" id="PS50977"/>
    </source>
</evidence>
<feature type="DNA-binding region" description="H-T-H motif" evidence="5">
    <location>
        <begin position="33"/>
        <end position="52"/>
    </location>
</feature>
<dbReference type="EMBL" id="CP002083">
    <property type="protein sequence ID" value="ADJ24709.1"/>
    <property type="molecule type" value="Genomic_DNA"/>
</dbReference>
<name>D8JUS9_HYPDA</name>
<keyword evidence="3 5" id="KW-0238">DNA-binding</keyword>
<dbReference type="InterPro" id="IPR023772">
    <property type="entry name" value="DNA-bd_HTH_TetR-type_CS"/>
</dbReference>
<dbReference type="HOGENOM" id="CLU_069356_15_12_5"/>
<dbReference type="Gene3D" id="1.10.357.10">
    <property type="entry name" value="Tetracycline Repressor, domain 2"/>
    <property type="match status" value="1"/>
</dbReference>
<dbReference type="Pfam" id="PF00440">
    <property type="entry name" value="TetR_N"/>
    <property type="match status" value="1"/>
</dbReference>
<evidence type="ECO:0000256" key="1">
    <source>
        <dbReference type="ARBA" id="ARBA00022491"/>
    </source>
</evidence>
<dbReference type="eggNOG" id="COG1309">
    <property type="taxonomic scope" value="Bacteria"/>
</dbReference>
<dbReference type="GO" id="GO:0000976">
    <property type="term" value="F:transcription cis-regulatory region binding"/>
    <property type="evidence" value="ECO:0007669"/>
    <property type="project" value="TreeGrafter"/>
</dbReference>
<proteinExistence type="predicted"/>
<evidence type="ECO:0000313" key="8">
    <source>
        <dbReference type="Proteomes" id="UP000002033"/>
    </source>
</evidence>
<dbReference type="PANTHER" id="PTHR30055:SF234">
    <property type="entry name" value="HTH-TYPE TRANSCRIPTIONAL REGULATOR BETI"/>
    <property type="match status" value="1"/>
</dbReference>
<organism evidence="7 8">
    <name type="scientific">Hyphomicrobium denitrificans (strain ATCC 51888 / DSM 1869 / NCIMB 11706 / TK 0415)</name>
    <dbReference type="NCBI Taxonomy" id="582899"/>
    <lineage>
        <taxon>Bacteria</taxon>
        <taxon>Pseudomonadati</taxon>
        <taxon>Pseudomonadota</taxon>
        <taxon>Alphaproteobacteria</taxon>
        <taxon>Hyphomicrobiales</taxon>
        <taxon>Hyphomicrobiaceae</taxon>
        <taxon>Hyphomicrobium</taxon>
    </lineage>
</organism>
<dbReference type="PROSITE" id="PS50977">
    <property type="entry name" value="HTH_TETR_2"/>
    <property type="match status" value="1"/>
</dbReference>
<dbReference type="GO" id="GO:0003700">
    <property type="term" value="F:DNA-binding transcription factor activity"/>
    <property type="evidence" value="ECO:0007669"/>
    <property type="project" value="TreeGrafter"/>
</dbReference>
<dbReference type="Pfam" id="PF13977">
    <property type="entry name" value="TetR_C_6"/>
    <property type="match status" value="1"/>
</dbReference>
<accession>D8JUS9</accession>
<feature type="domain" description="HTH tetR-type" evidence="6">
    <location>
        <begin position="10"/>
        <end position="70"/>
    </location>
</feature>
<dbReference type="AlphaFoldDB" id="D8JUS9"/>